<evidence type="ECO:0000256" key="7">
    <source>
        <dbReference type="ARBA" id="ARBA00023242"/>
    </source>
</evidence>
<feature type="region of interest" description="Disordered" evidence="9">
    <location>
        <begin position="280"/>
        <end position="307"/>
    </location>
</feature>
<evidence type="ECO:0000256" key="2">
    <source>
        <dbReference type="ARBA" id="ARBA00022723"/>
    </source>
</evidence>
<feature type="compositionally biased region" description="Basic and acidic residues" evidence="9">
    <location>
        <begin position="119"/>
        <end position="132"/>
    </location>
</feature>
<accession>A0A9P7BWN0</accession>
<evidence type="ECO:0000256" key="1">
    <source>
        <dbReference type="ARBA" id="ARBA00004123"/>
    </source>
</evidence>
<keyword evidence="5" id="KW-0805">Transcription regulation</keyword>
<keyword evidence="4" id="KW-0862">Zinc</keyword>
<reference evidence="11" key="1">
    <citation type="journal article" date="2020" name="Microb. Genom.">
        <title>Genetic diversity of clinical and environmental Mucorales isolates obtained from an investigation of mucormycosis cases among solid organ transplant recipients.</title>
        <authorList>
            <person name="Nguyen M.H."/>
            <person name="Kaul D."/>
            <person name="Muto C."/>
            <person name="Cheng S.J."/>
            <person name="Richter R.A."/>
            <person name="Bruno V.M."/>
            <person name="Liu G."/>
            <person name="Beyhan S."/>
            <person name="Sundermann A.J."/>
            <person name="Mounaud S."/>
            <person name="Pasculle A.W."/>
            <person name="Nierman W.C."/>
            <person name="Driscoll E."/>
            <person name="Cumbie R."/>
            <person name="Clancy C.J."/>
            <person name="Dupont C.L."/>
        </authorList>
    </citation>
    <scope>NUCLEOTIDE SEQUENCE</scope>
    <source>
        <strain evidence="11">GL11</strain>
    </source>
</reference>
<dbReference type="AlphaFoldDB" id="A0A9P7BWN0"/>
<dbReference type="PANTHER" id="PTHR10071:SF281">
    <property type="entry name" value="BOX A-BINDING FACTOR-RELATED"/>
    <property type="match status" value="1"/>
</dbReference>
<dbReference type="SMART" id="SM00401">
    <property type="entry name" value="ZnF_GATA"/>
    <property type="match status" value="1"/>
</dbReference>
<evidence type="ECO:0000313" key="12">
    <source>
        <dbReference type="Proteomes" id="UP000716291"/>
    </source>
</evidence>
<evidence type="ECO:0000256" key="8">
    <source>
        <dbReference type="PROSITE-ProRule" id="PRU00094"/>
    </source>
</evidence>
<dbReference type="GO" id="GO:0005634">
    <property type="term" value="C:nucleus"/>
    <property type="evidence" value="ECO:0007669"/>
    <property type="project" value="UniProtKB-SubCell"/>
</dbReference>
<dbReference type="OrthoDB" id="515401at2759"/>
<keyword evidence="12" id="KW-1185">Reference proteome</keyword>
<evidence type="ECO:0000259" key="10">
    <source>
        <dbReference type="PROSITE" id="PS50114"/>
    </source>
</evidence>
<feature type="compositionally biased region" description="Polar residues" evidence="9">
    <location>
        <begin position="292"/>
        <end position="307"/>
    </location>
</feature>
<gene>
    <name evidence="11" type="ORF">G6F64_001631</name>
</gene>
<feature type="region of interest" description="Disordered" evidence="9">
    <location>
        <begin position="59"/>
        <end position="80"/>
    </location>
</feature>
<name>A0A9P7BWN0_RHIOR</name>
<feature type="region of interest" description="Disordered" evidence="9">
    <location>
        <begin position="375"/>
        <end position="405"/>
    </location>
</feature>
<feature type="compositionally biased region" description="Low complexity" evidence="9">
    <location>
        <begin position="461"/>
        <end position="475"/>
    </location>
</feature>
<comment type="subcellular location">
    <subcellularLocation>
        <location evidence="1">Nucleus</location>
    </subcellularLocation>
</comment>
<keyword evidence="3 8" id="KW-0863">Zinc-finger</keyword>
<evidence type="ECO:0000256" key="6">
    <source>
        <dbReference type="ARBA" id="ARBA00023163"/>
    </source>
</evidence>
<dbReference type="GO" id="GO:0008270">
    <property type="term" value="F:zinc ion binding"/>
    <property type="evidence" value="ECO:0007669"/>
    <property type="project" value="UniProtKB-KW"/>
</dbReference>
<dbReference type="Proteomes" id="UP000716291">
    <property type="component" value="Unassembled WGS sequence"/>
</dbReference>
<dbReference type="EMBL" id="JAANQT010000129">
    <property type="protein sequence ID" value="KAG1314235.1"/>
    <property type="molecule type" value="Genomic_DNA"/>
</dbReference>
<feature type="compositionally biased region" description="Polar residues" evidence="9">
    <location>
        <begin position="585"/>
        <end position="598"/>
    </location>
</feature>
<dbReference type="FunFam" id="3.30.50.10:FF:000007">
    <property type="entry name" value="Nitrogen regulatory AreA, N-terminal"/>
    <property type="match status" value="1"/>
</dbReference>
<dbReference type="InterPro" id="IPR039355">
    <property type="entry name" value="Transcription_factor_GATA"/>
</dbReference>
<feature type="compositionally biased region" description="Polar residues" evidence="9">
    <location>
        <begin position="448"/>
        <end position="460"/>
    </location>
</feature>
<feature type="region of interest" description="Disordered" evidence="9">
    <location>
        <begin position="118"/>
        <end position="159"/>
    </location>
</feature>
<dbReference type="InterPro" id="IPR013860">
    <property type="entry name" value="AreA_GATA"/>
</dbReference>
<feature type="compositionally biased region" description="Polar residues" evidence="9">
    <location>
        <begin position="517"/>
        <end position="528"/>
    </location>
</feature>
<feature type="compositionally biased region" description="Low complexity" evidence="9">
    <location>
        <begin position="375"/>
        <end position="384"/>
    </location>
</feature>
<dbReference type="GO" id="GO:0045944">
    <property type="term" value="P:positive regulation of transcription by RNA polymerase II"/>
    <property type="evidence" value="ECO:0007669"/>
    <property type="project" value="TreeGrafter"/>
</dbReference>
<dbReference type="InterPro" id="IPR000679">
    <property type="entry name" value="Znf_GATA"/>
</dbReference>
<keyword evidence="7" id="KW-0539">Nucleus</keyword>
<feature type="domain" description="GATA-type" evidence="10">
    <location>
        <begin position="461"/>
        <end position="514"/>
    </location>
</feature>
<dbReference type="GO" id="GO:0000978">
    <property type="term" value="F:RNA polymerase II cis-regulatory region sequence-specific DNA binding"/>
    <property type="evidence" value="ECO:0007669"/>
    <property type="project" value="TreeGrafter"/>
</dbReference>
<comment type="caution">
    <text evidence="11">The sequence shown here is derived from an EMBL/GenBank/DDBJ whole genome shotgun (WGS) entry which is preliminary data.</text>
</comment>
<keyword evidence="6" id="KW-0804">Transcription</keyword>
<dbReference type="GO" id="GO:0000122">
    <property type="term" value="P:negative regulation of transcription by RNA polymerase II"/>
    <property type="evidence" value="ECO:0007669"/>
    <property type="project" value="TreeGrafter"/>
</dbReference>
<feature type="region of interest" description="Disordered" evidence="9">
    <location>
        <begin position="515"/>
        <end position="560"/>
    </location>
</feature>
<feature type="compositionally biased region" description="Low complexity" evidence="9">
    <location>
        <begin position="529"/>
        <end position="557"/>
    </location>
</feature>
<evidence type="ECO:0000256" key="3">
    <source>
        <dbReference type="ARBA" id="ARBA00022771"/>
    </source>
</evidence>
<dbReference type="PROSITE" id="PS00344">
    <property type="entry name" value="GATA_ZN_FINGER_1"/>
    <property type="match status" value="1"/>
</dbReference>
<sequence length="667" mass="72519">MQSSTIDSTKNKNPAELHLSGLKKKNNLNVALSPKTPPAVTAAILSDNLFPPRKPKAMVEFSEDEEDSEGDDEKKNKKEDPLATQVWRLYTKAKDTLPNGSRLENLTWRMMAMTLNKKKKEEAEKNGIKHEQVEDEGMQVEEETTNSPPQPGDTTALLSSSAPPYMLDFMNNNFQNNLQQQQQEQKRNVMVYGSTRATTPAALNTNLNPSYMLSNMYDTNSITIPADMDISDDYQEPLSPQSTHSLFQPSSSLAESSEFNYFSQSMPSYYHHLQQQNNNASSPIGLFPQLGTEPQNYFATTPNESSPSPIAYSPNHELNAGAMSFEDLLKMYHVNPNNPQMAAAAAAAAAVAVTGITPIPSPNNNTMLMMNQQNELSSSAYSSSLPQDGMLTPTGHSPVNNSTSPLKQQYTTLSRLASNNAPSIISPQKNIQPDSLSSSPTGDKKQNEISLKASNAGSSRSNSTTKCTNCGTTTTPLWRRNPEGHPLCNACGLFLKLHGVVRPLSLKTDIIKKRNRNNSTAAQKSANANTINSGTNNTKSSNSISSSSSNNNNSSGNLVGKKPIVAATPIASANDRLVSNENNNGLLFKHQTGSNVANSSGGGSGGRPITFAPSRWESQMLNKRQRRDSIEDNNDPQSLRQQQSVFRVGSLGSNSNSSNHRLSFPNS</sequence>
<dbReference type="Gene3D" id="3.30.50.10">
    <property type="entry name" value="Erythroid Transcription Factor GATA-1, subunit A"/>
    <property type="match status" value="1"/>
</dbReference>
<dbReference type="PRINTS" id="PR00619">
    <property type="entry name" value="GATAZNFINGER"/>
</dbReference>
<dbReference type="Pfam" id="PF00320">
    <property type="entry name" value="GATA"/>
    <property type="match status" value="1"/>
</dbReference>
<feature type="region of interest" description="Disordered" evidence="9">
    <location>
        <begin position="422"/>
        <end position="481"/>
    </location>
</feature>
<evidence type="ECO:0000313" key="11">
    <source>
        <dbReference type="EMBL" id="KAG1314235.1"/>
    </source>
</evidence>
<feature type="region of interest" description="Disordered" evidence="9">
    <location>
        <begin position="1"/>
        <end position="34"/>
    </location>
</feature>
<feature type="compositionally biased region" description="Polar residues" evidence="9">
    <location>
        <begin position="422"/>
        <end position="441"/>
    </location>
</feature>
<feature type="region of interest" description="Disordered" evidence="9">
    <location>
        <begin position="585"/>
        <end position="667"/>
    </location>
</feature>
<dbReference type="GO" id="GO:0000981">
    <property type="term" value="F:DNA-binding transcription factor activity, RNA polymerase II-specific"/>
    <property type="evidence" value="ECO:0007669"/>
    <property type="project" value="TreeGrafter"/>
</dbReference>
<dbReference type="Pfam" id="PF08550">
    <property type="entry name" value="GATA_AreA"/>
    <property type="match status" value="1"/>
</dbReference>
<evidence type="ECO:0000256" key="5">
    <source>
        <dbReference type="ARBA" id="ARBA00023015"/>
    </source>
</evidence>
<feature type="compositionally biased region" description="Polar residues" evidence="9">
    <location>
        <begin position="635"/>
        <end position="645"/>
    </location>
</feature>
<dbReference type="PROSITE" id="PS50114">
    <property type="entry name" value="GATA_ZN_FINGER_2"/>
    <property type="match status" value="1"/>
</dbReference>
<dbReference type="CDD" id="cd00202">
    <property type="entry name" value="ZnF_GATA"/>
    <property type="match status" value="1"/>
</dbReference>
<feature type="compositionally biased region" description="Acidic residues" evidence="9">
    <location>
        <begin position="133"/>
        <end position="144"/>
    </location>
</feature>
<keyword evidence="2" id="KW-0479">Metal-binding</keyword>
<evidence type="ECO:0000256" key="9">
    <source>
        <dbReference type="SAM" id="MobiDB-lite"/>
    </source>
</evidence>
<protein>
    <recommendedName>
        <fullName evidence="10">GATA-type domain-containing protein</fullName>
    </recommendedName>
</protein>
<dbReference type="InterPro" id="IPR013088">
    <property type="entry name" value="Znf_NHR/GATA"/>
</dbReference>
<evidence type="ECO:0000256" key="4">
    <source>
        <dbReference type="ARBA" id="ARBA00022833"/>
    </source>
</evidence>
<feature type="compositionally biased region" description="Polar residues" evidence="9">
    <location>
        <begin position="394"/>
        <end position="405"/>
    </location>
</feature>
<feature type="compositionally biased region" description="Acidic residues" evidence="9">
    <location>
        <begin position="61"/>
        <end position="71"/>
    </location>
</feature>
<dbReference type="PANTHER" id="PTHR10071">
    <property type="entry name" value="TRANSCRIPTION FACTOR GATA FAMILY MEMBER"/>
    <property type="match status" value="1"/>
</dbReference>
<dbReference type="SUPFAM" id="SSF57716">
    <property type="entry name" value="Glucocorticoid receptor-like (DNA-binding domain)"/>
    <property type="match status" value="1"/>
</dbReference>
<organism evidence="11 12">
    <name type="scientific">Rhizopus oryzae</name>
    <name type="common">Mucormycosis agent</name>
    <name type="synonym">Rhizopus arrhizus var. delemar</name>
    <dbReference type="NCBI Taxonomy" id="64495"/>
    <lineage>
        <taxon>Eukaryota</taxon>
        <taxon>Fungi</taxon>
        <taxon>Fungi incertae sedis</taxon>
        <taxon>Mucoromycota</taxon>
        <taxon>Mucoromycotina</taxon>
        <taxon>Mucoromycetes</taxon>
        <taxon>Mucorales</taxon>
        <taxon>Mucorineae</taxon>
        <taxon>Rhizopodaceae</taxon>
        <taxon>Rhizopus</taxon>
    </lineage>
</organism>
<proteinExistence type="predicted"/>